<reference evidence="2" key="1">
    <citation type="submission" date="2021-05" db="EMBL/GenBank/DDBJ databases">
        <authorList>
            <person name="Alioto T."/>
            <person name="Alioto T."/>
            <person name="Gomez Garrido J."/>
        </authorList>
    </citation>
    <scope>NUCLEOTIDE SEQUENCE</scope>
</reference>
<protein>
    <submittedName>
        <fullName evidence="2">Uncharacterized protein</fullName>
    </submittedName>
</protein>
<accession>A0A8D8LJA0</accession>
<evidence type="ECO:0000313" key="2">
    <source>
        <dbReference type="EMBL" id="CAG6606402.1"/>
    </source>
</evidence>
<sequence length="134" mass="16009">MIWKRELLNWTRQEHPPSPVYLILTIGTGGKMWRRRRRQSWRKFALTKGRRWRIRSQDEARNLACRSKRKPRRKLHYKRKTCPISIKVSLPGAAVATRLILPPRRPPRRPPKPPTRKTSPTICFRHMISTSRSI</sequence>
<feature type="region of interest" description="Disordered" evidence="1">
    <location>
        <begin position="101"/>
        <end position="121"/>
    </location>
</feature>
<evidence type="ECO:0000256" key="1">
    <source>
        <dbReference type="SAM" id="MobiDB-lite"/>
    </source>
</evidence>
<dbReference type="AlphaFoldDB" id="A0A8D8LJA0"/>
<feature type="compositionally biased region" description="Basic residues" evidence="1">
    <location>
        <begin position="105"/>
        <end position="115"/>
    </location>
</feature>
<name>A0A8D8LJA0_9HEMI</name>
<organism evidence="2">
    <name type="scientific">Cacopsylla melanoneura</name>
    <dbReference type="NCBI Taxonomy" id="428564"/>
    <lineage>
        <taxon>Eukaryota</taxon>
        <taxon>Metazoa</taxon>
        <taxon>Ecdysozoa</taxon>
        <taxon>Arthropoda</taxon>
        <taxon>Hexapoda</taxon>
        <taxon>Insecta</taxon>
        <taxon>Pterygota</taxon>
        <taxon>Neoptera</taxon>
        <taxon>Paraneoptera</taxon>
        <taxon>Hemiptera</taxon>
        <taxon>Sternorrhyncha</taxon>
        <taxon>Psylloidea</taxon>
        <taxon>Psyllidae</taxon>
        <taxon>Psyllinae</taxon>
        <taxon>Cacopsylla</taxon>
    </lineage>
</organism>
<proteinExistence type="predicted"/>
<dbReference type="EMBL" id="HBUF01003345">
    <property type="protein sequence ID" value="CAG6606402.1"/>
    <property type="molecule type" value="Transcribed_RNA"/>
</dbReference>